<dbReference type="SUPFAM" id="SSF51703">
    <property type="entry name" value="Cobalamin (vitamin B12)-dependent enzymes"/>
    <property type="match status" value="1"/>
</dbReference>
<sequence>MADSKEKLFSDFSPVSTEQWMEKVTADLKGADFEKKLVWKTNEGFKVKPFYRMEDLEGLKTTDALPGEFPYLRGNKKDNNEWLVRQEIRVECPKEANAKALDILNKGVDALSFHVKAKELSAEYIETLLKDICAECVELNFSTCQGHVVELAELLVAYFQKKDYDLTKLQGSINYDYFNKMLARGKEKGDMVATAKALIEATAALPKYRVLNVNALTLNNAGSYIFQELGYALAWGNEYMNQLTDAGLPAAMVAKKIKFNFGISSNYFLEIAKFRAARMLWANIVASYAPECLRDCENKGGNNECRCAAKMKIHAETSSFNLTLFDAHVNLLRTQTEAMSAALAGVDSMTVVPFDKTYDAPNEFSERMARNQQLLLKEESHFDKVIDPAAGSYYIENLTVAIAKQAWDLFLAVEEEGGFYASVKAGKVQAAVNESNKARHAAVAKRKEVLLGTNQFPNFTEKAGDKKPVEAACCCGGGHTCEKDVPTLNFDRAASEFEALRLETEASGKRPKAFMLTIGNLAMRQARAQYSCNFLACAGYEVIDNLGFPTVEEGVEAAMAAKADIVVLCSSDDEYAEYAVPAFKALDGRAMFIVAGAPACMDELKAAGIENFIHVRVNVLETLKEFNAKLLKK</sequence>
<dbReference type="PANTHER" id="PTHR48101">
    <property type="entry name" value="METHYLMALONYL-COA MUTASE, MITOCHONDRIAL-RELATED"/>
    <property type="match status" value="1"/>
</dbReference>
<dbReference type="GeneID" id="86050178"/>
<accession>F3PVA7</accession>
<dbReference type="Gene3D" id="3.20.20.240">
    <property type="entry name" value="Methylmalonyl-CoA mutase"/>
    <property type="match status" value="1"/>
</dbReference>
<keyword evidence="8" id="KW-0170">Cobalt</keyword>
<feature type="domain" description="Methylmalonyl-CoA mutase alpha/beta chain catalytic" evidence="10">
    <location>
        <begin position="40"/>
        <end position="114"/>
    </location>
</feature>
<dbReference type="Gene3D" id="3.40.50.280">
    <property type="entry name" value="Cobalamin-binding domain"/>
    <property type="match status" value="1"/>
</dbReference>
<dbReference type="InterPro" id="IPR036724">
    <property type="entry name" value="Cobalamin-bd_sf"/>
</dbReference>
<keyword evidence="7" id="KW-0413">Isomerase</keyword>
<dbReference type="eggNOG" id="COG1884">
    <property type="taxonomic scope" value="Bacteria"/>
</dbReference>
<keyword evidence="6" id="KW-0846">Cobalamin</keyword>
<dbReference type="GO" id="GO:0004494">
    <property type="term" value="F:methylmalonyl-CoA mutase activity"/>
    <property type="evidence" value="ECO:0007669"/>
    <property type="project" value="UniProtKB-UniRule"/>
</dbReference>
<dbReference type="SUPFAM" id="SSF52242">
    <property type="entry name" value="Cobalamin (vitamin B12)-binding domain"/>
    <property type="match status" value="1"/>
</dbReference>
<dbReference type="CDD" id="cd03677">
    <property type="entry name" value="MM_CoA_mutase_beta"/>
    <property type="match status" value="1"/>
</dbReference>
<comment type="pathway">
    <text evidence="3">Metabolic intermediate metabolism; propanoyl-CoA degradation; succinyl-CoA from propanoyl-CoA: step 3/3.</text>
</comment>
<evidence type="ECO:0000256" key="9">
    <source>
        <dbReference type="NCBIfam" id="TIGR00642"/>
    </source>
</evidence>
<dbReference type="AlphaFoldDB" id="F3PVA7"/>
<dbReference type="Pfam" id="PF01642">
    <property type="entry name" value="MM_CoA_mutase"/>
    <property type="match status" value="2"/>
</dbReference>
<comment type="cofactor">
    <cofactor evidence="2">
        <name>adenosylcob(III)alamin</name>
        <dbReference type="ChEBI" id="CHEBI:18408"/>
    </cofactor>
</comment>
<dbReference type="GO" id="GO:0031419">
    <property type="term" value="F:cobalamin binding"/>
    <property type="evidence" value="ECO:0007669"/>
    <property type="project" value="UniProtKB-KW"/>
</dbReference>
<dbReference type="Proteomes" id="UP000003416">
    <property type="component" value="Unassembled WGS sequence"/>
</dbReference>
<feature type="domain" description="Methylmalonyl-CoA mutase alpha/beta chain catalytic" evidence="10">
    <location>
        <begin position="123"/>
        <end position="463"/>
    </location>
</feature>
<dbReference type="InterPro" id="IPR016176">
    <property type="entry name" value="Cbl-dep_enz_cat"/>
</dbReference>
<dbReference type="InterPro" id="IPR006099">
    <property type="entry name" value="MeMalonylCoA_mutase_a/b_cat"/>
</dbReference>
<evidence type="ECO:0000256" key="4">
    <source>
        <dbReference type="ARBA" id="ARBA00008465"/>
    </source>
</evidence>
<name>F3PVA7_9BACE</name>
<dbReference type="PANTHER" id="PTHR48101:SF1">
    <property type="entry name" value="METHYLMALONYL-COA MUTASE, LARGE SUBUNIT"/>
    <property type="match status" value="1"/>
</dbReference>
<dbReference type="HOGENOM" id="CLU_009523_6_0_10"/>
<keyword evidence="12" id="KW-1185">Reference proteome</keyword>
<comment type="caution">
    <text evidence="11">The sequence shown here is derived from an EMBL/GenBank/DDBJ whole genome shotgun (WGS) entry which is preliminary data.</text>
</comment>
<comment type="catalytic activity">
    <reaction evidence="1">
        <text>(R)-methylmalonyl-CoA = succinyl-CoA</text>
        <dbReference type="Rhea" id="RHEA:22888"/>
        <dbReference type="ChEBI" id="CHEBI:57292"/>
        <dbReference type="ChEBI" id="CHEBI:57326"/>
        <dbReference type="EC" id="5.4.99.2"/>
    </reaction>
</comment>
<dbReference type="UniPathway" id="UPA00945">
    <property type="reaction ID" value="UER00910"/>
</dbReference>
<evidence type="ECO:0000259" key="10">
    <source>
        <dbReference type="Pfam" id="PF01642"/>
    </source>
</evidence>
<dbReference type="RefSeq" id="WP_009125929.1">
    <property type="nucleotide sequence ID" value="NZ_GL882657.1"/>
</dbReference>
<evidence type="ECO:0000313" key="12">
    <source>
        <dbReference type="Proteomes" id="UP000003416"/>
    </source>
</evidence>
<reference evidence="11 12" key="1">
    <citation type="submission" date="2011-02" db="EMBL/GenBank/DDBJ databases">
        <authorList>
            <person name="Weinstock G."/>
            <person name="Sodergren E."/>
            <person name="Clifton S."/>
            <person name="Fulton L."/>
            <person name="Fulton B."/>
            <person name="Courtney L."/>
            <person name="Fronick C."/>
            <person name="Harrison M."/>
            <person name="Strong C."/>
            <person name="Farmer C."/>
            <person name="Delahaunty K."/>
            <person name="Markovic C."/>
            <person name="Hall O."/>
            <person name="Minx P."/>
            <person name="Tomlinson C."/>
            <person name="Mitreva M."/>
            <person name="Hou S."/>
            <person name="Chen J."/>
            <person name="Wollam A."/>
            <person name="Pepin K.H."/>
            <person name="Johnson M."/>
            <person name="Bhonagiri V."/>
            <person name="Zhang X."/>
            <person name="Suruliraj S."/>
            <person name="Warren W."/>
            <person name="Chinwalla A."/>
            <person name="Mardis E.R."/>
            <person name="Wilson R.K."/>
        </authorList>
    </citation>
    <scope>NUCLEOTIDE SEQUENCE [LARGE SCALE GENOMIC DNA]</scope>
    <source>
        <strain evidence="11 12">YIT 12057</strain>
    </source>
</reference>
<dbReference type="EC" id="5.4.99.2" evidence="9"/>
<protein>
    <recommendedName>
        <fullName evidence="9">Methylmalonyl-CoA mutase small subunit</fullName>
        <ecNumber evidence="9">5.4.99.2</ecNumber>
    </recommendedName>
</protein>
<gene>
    <name evidence="11" type="ORF">HMPREF9446_02689</name>
</gene>
<dbReference type="STRING" id="763034.HMPREF9446_02689"/>
<dbReference type="InterPro" id="IPR004608">
    <property type="entry name" value="MMCoA_mutase_b"/>
</dbReference>
<evidence type="ECO:0000256" key="7">
    <source>
        <dbReference type="ARBA" id="ARBA00023235"/>
    </source>
</evidence>
<dbReference type="CDD" id="cd02065">
    <property type="entry name" value="B12-binding_like"/>
    <property type="match status" value="1"/>
</dbReference>
<comment type="similarity">
    <text evidence="4">Belongs to the methylmalonyl-CoA mutase family.</text>
</comment>
<dbReference type="NCBIfam" id="TIGR00642">
    <property type="entry name" value="mmCoA_mut_beta"/>
    <property type="match status" value="1"/>
</dbReference>
<organism evidence="11 12">
    <name type="scientific">Bacteroides fluxus YIT 12057</name>
    <dbReference type="NCBI Taxonomy" id="763034"/>
    <lineage>
        <taxon>Bacteria</taxon>
        <taxon>Pseudomonadati</taxon>
        <taxon>Bacteroidota</taxon>
        <taxon>Bacteroidia</taxon>
        <taxon>Bacteroidales</taxon>
        <taxon>Bacteroidaceae</taxon>
        <taxon>Bacteroides</taxon>
    </lineage>
</organism>
<dbReference type="GO" id="GO:0046872">
    <property type="term" value="F:metal ion binding"/>
    <property type="evidence" value="ECO:0007669"/>
    <property type="project" value="InterPro"/>
</dbReference>
<proteinExistence type="inferred from homology"/>
<comment type="subunit">
    <text evidence="5">Heterodimer of an alpha and a beta chain.</text>
</comment>
<evidence type="ECO:0000256" key="1">
    <source>
        <dbReference type="ARBA" id="ARBA00000290"/>
    </source>
</evidence>
<evidence type="ECO:0000256" key="8">
    <source>
        <dbReference type="ARBA" id="ARBA00023285"/>
    </source>
</evidence>
<evidence type="ECO:0000313" key="11">
    <source>
        <dbReference type="EMBL" id="EGF55492.1"/>
    </source>
</evidence>
<dbReference type="EMBL" id="AFBN01000061">
    <property type="protein sequence ID" value="EGF55492.1"/>
    <property type="molecule type" value="Genomic_DNA"/>
</dbReference>
<dbReference type="GO" id="GO:0019652">
    <property type="term" value="P:lactate fermentation to propionate and acetate"/>
    <property type="evidence" value="ECO:0007669"/>
    <property type="project" value="InterPro"/>
</dbReference>
<evidence type="ECO:0000256" key="5">
    <source>
        <dbReference type="ARBA" id="ARBA00011870"/>
    </source>
</evidence>
<evidence type="ECO:0000256" key="2">
    <source>
        <dbReference type="ARBA" id="ARBA00001922"/>
    </source>
</evidence>
<evidence type="ECO:0000256" key="3">
    <source>
        <dbReference type="ARBA" id="ARBA00005146"/>
    </source>
</evidence>
<evidence type="ECO:0000256" key="6">
    <source>
        <dbReference type="ARBA" id="ARBA00022628"/>
    </source>
</evidence>